<gene>
    <name evidence="3" type="ORF">ITP53_00585</name>
</gene>
<evidence type="ECO:0000313" key="3">
    <source>
        <dbReference type="EMBL" id="MBF8184267.1"/>
    </source>
</evidence>
<proteinExistence type="predicted"/>
<dbReference type="InterPro" id="IPR014710">
    <property type="entry name" value="RmlC-like_jellyroll"/>
</dbReference>
<dbReference type="EMBL" id="JADOGI010000001">
    <property type="protein sequence ID" value="MBF8184267.1"/>
    <property type="molecule type" value="Genomic_DNA"/>
</dbReference>
<dbReference type="InterPro" id="IPR007138">
    <property type="entry name" value="ABM_dom"/>
</dbReference>
<dbReference type="RefSeq" id="WP_195893255.1">
    <property type="nucleotide sequence ID" value="NZ_JADOGI010000001.1"/>
</dbReference>
<comment type="caution">
    <text evidence="3">The sequence shown here is derived from an EMBL/GenBank/DDBJ whole genome shotgun (WGS) entry which is preliminary data.</text>
</comment>
<evidence type="ECO:0000259" key="2">
    <source>
        <dbReference type="PROSITE" id="PS51725"/>
    </source>
</evidence>
<dbReference type="PROSITE" id="PS51725">
    <property type="entry name" value="ABM"/>
    <property type="match status" value="1"/>
</dbReference>
<dbReference type="InterPro" id="IPR011051">
    <property type="entry name" value="RmlC_Cupin_sf"/>
</dbReference>
<evidence type="ECO:0000256" key="1">
    <source>
        <dbReference type="SAM" id="MobiDB-lite"/>
    </source>
</evidence>
<organism evidence="3 4">
    <name type="scientific">Nonomuraea cypriaca</name>
    <dbReference type="NCBI Taxonomy" id="1187855"/>
    <lineage>
        <taxon>Bacteria</taxon>
        <taxon>Bacillati</taxon>
        <taxon>Actinomycetota</taxon>
        <taxon>Actinomycetes</taxon>
        <taxon>Streptosporangiales</taxon>
        <taxon>Streptosporangiaceae</taxon>
        <taxon>Nonomuraea</taxon>
    </lineage>
</organism>
<dbReference type="SUPFAM" id="SSF51182">
    <property type="entry name" value="RmlC-like cupins"/>
    <property type="match status" value="1"/>
</dbReference>
<dbReference type="Gene3D" id="3.30.70.100">
    <property type="match status" value="1"/>
</dbReference>
<dbReference type="Gene3D" id="2.60.120.10">
    <property type="entry name" value="Jelly Rolls"/>
    <property type="match status" value="1"/>
</dbReference>
<dbReference type="Pfam" id="PF03992">
    <property type="entry name" value="ABM"/>
    <property type="match status" value="1"/>
</dbReference>
<protein>
    <submittedName>
        <fullName evidence="3">Cupin domain-containing protein</fullName>
    </submittedName>
</protein>
<feature type="region of interest" description="Disordered" evidence="1">
    <location>
        <begin position="1"/>
        <end position="24"/>
    </location>
</feature>
<keyword evidence="4" id="KW-1185">Reference proteome</keyword>
<dbReference type="InterPro" id="IPR013096">
    <property type="entry name" value="Cupin_2"/>
</dbReference>
<evidence type="ECO:0000313" key="4">
    <source>
        <dbReference type="Proteomes" id="UP000605361"/>
    </source>
</evidence>
<feature type="domain" description="ABM" evidence="2">
    <location>
        <begin position="150"/>
        <end position="240"/>
    </location>
</feature>
<sequence length="247" mass="26729">MSAGIHQRPSIFRPDELPAKDRGAGARTVPLVTSARGATAFLNGITGFEPGAAIAHHTHNVAESVIVIQGDAIVDIDGVRTPLRTFDTTFVPANIPHHFENASDSAPMKIFWTYASVDATRTLVASGEHSRVDAEHPGGPVESAGSAGMVHEVARIIVLPGREEQFEAAVAAAAPLFQRAKGARTFQLERSHENPLEYRLVVGWDSIDDHLSGFRNSDGFRQWRELIGDTIAGLPEVAHFRRVLTAF</sequence>
<feature type="compositionally biased region" description="Basic and acidic residues" evidence="1">
    <location>
        <begin position="13"/>
        <end position="24"/>
    </location>
</feature>
<dbReference type="AlphaFoldDB" id="A0A931EWA8"/>
<name>A0A931EWA8_9ACTN</name>
<dbReference type="Pfam" id="PF07883">
    <property type="entry name" value="Cupin_2"/>
    <property type="match status" value="1"/>
</dbReference>
<dbReference type="Proteomes" id="UP000605361">
    <property type="component" value="Unassembled WGS sequence"/>
</dbReference>
<dbReference type="InterPro" id="IPR011008">
    <property type="entry name" value="Dimeric_a/b-barrel"/>
</dbReference>
<dbReference type="SUPFAM" id="SSF54909">
    <property type="entry name" value="Dimeric alpha+beta barrel"/>
    <property type="match status" value="1"/>
</dbReference>
<accession>A0A931EWA8</accession>
<reference evidence="3" key="1">
    <citation type="submission" date="2020-11" db="EMBL/GenBank/DDBJ databases">
        <title>Whole-genome analyses of Nonomuraea sp. K274.</title>
        <authorList>
            <person name="Veyisoglu A."/>
        </authorList>
    </citation>
    <scope>NUCLEOTIDE SEQUENCE</scope>
    <source>
        <strain evidence="3">K274</strain>
    </source>
</reference>